<keyword evidence="2" id="KW-0732">Signal</keyword>
<feature type="transmembrane region" description="Helical" evidence="1">
    <location>
        <begin position="308"/>
        <end position="329"/>
    </location>
</feature>
<dbReference type="SUPFAM" id="SSF50998">
    <property type="entry name" value="Quinoprotein alcohol dehydrogenase-like"/>
    <property type="match status" value="1"/>
</dbReference>
<feature type="chain" id="PRO_5039169479" description="WD40 repeat domain-containing protein" evidence="2">
    <location>
        <begin position="20"/>
        <end position="335"/>
    </location>
</feature>
<keyword evidence="1" id="KW-1133">Transmembrane helix</keyword>
<evidence type="ECO:0000313" key="3">
    <source>
        <dbReference type="EMBL" id="NEN80487.1"/>
    </source>
</evidence>
<protein>
    <recommendedName>
        <fullName evidence="5">WD40 repeat domain-containing protein</fullName>
    </recommendedName>
</protein>
<sequence>MLVRTLVTAAVALPFAAGAAAMPASTAEEGTEVMSFTDPDIVESSGLAVVGGRFVTVNDSGDSGRVFAVDPATGDTVGVTSWTPDPVDVEAVAPAYVDGEASSEVWVGDIGDNRAVRDSVEVLRVPVGWEDATAEPARFELRYADGPRDAESLLVVPGTDQLLVVSKGVLGGTFYAAPEQLVPGQANVLEPLAPALGVATDAAFFPDGRHLVVRNYGAAAVYTYPGLTEVGTFDLPEQPQGEGIAVDADDPGAVLLTTEGPRTPVLRVELPAEVRDAMLPAFPEADATDAPGADADPTIDPAGDGPAWLPWVVGGVGGAVLVVLAITLVRGSRRS</sequence>
<organism evidence="3 4">
    <name type="scientific">Nocardioides zeae</name>
    <dbReference type="NCBI Taxonomy" id="1457234"/>
    <lineage>
        <taxon>Bacteria</taxon>
        <taxon>Bacillati</taxon>
        <taxon>Actinomycetota</taxon>
        <taxon>Actinomycetes</taxon>
        <taxon>Propionibacteriales</taxon>
        <taxon>Nocardioidaceae</taxon>
        <taxon>Nocardioides</taxon>
    </lineage>
</organism>
<dbReference type="Proteomes" id="UP000468687">
    <property type="component" value="Unassembled WGS sequence"/>
</dbReference>
<accession>A0A6P0HQV0</accession>
<dbReference type="AlphaFoldDB" id="A0A6P0HQV0"/>
<reference evidence="3 4" key="1">
    <citation type="journal article" date="2014" name="Int. J. Syst. Evol. Microbiol.">
        <title>Nocardioides zeae sp. nov., isolated from the stem of Zea mays.</title>
        <authorList>
            <person name="Glaeser S.P."/>
            <person name="McInroy J.A."/>
            <person name="Busse H.J."/>
            <person name="Kampfer P."/>
        </authorList>
    </citation>
    <scope>NUCLEOTIDE SEQUENCE [LARGE SCALE GENOMIC DNA]</scope>
    <source>
        <strain evidence="3 4">JCM 30728</strain>
    </source>
</reference>
<dbReference type="InterPro" id="IPR011047">
    <property type="entry name" value="Quinoprotein_ADH-like_sf"/>
</dbReference>
<keyword evidence="4" id="KW-1185">Reference proteome</keyword>
<evidence type="ECO:0000313" key="4">
    <source>
        <dbReference type="Proteomes" id="UP000468687"/>
    </source>
</evidence>
<proteinExistence type="predicted"/>
<keyword evidence="1" id="KW-0812">Transmembrane</keyword>
<keyword evidence="1" id="KW-0472">Membrane</keyword>
<evidence type="ECO:0000256" key="1">
    <source>
        <dbReference type="SAM" id="Phobius"/>
    </source>
</evidence>
<dbReference type="RefSeq" id="WP_163774409.1">
    <property type="nucleotide sequence ID" value="NZ_JAAGXA010000021.1"/>
</dbReference>
<name>A0A6P0HQV0_9ACTN</name>
<evidence type="ECO:0000256" key="2">
    <source>
        <dbReference type="SAM" id="SignalP"/>
    </source>
</evidence>
<comment type="caution">
    <text evidence="3">The sequence shown here is derived from an EMBL/GenBank/DDBJ whole genome shotgun (WGS) entry which is preliminary data.</text>
</comment>
<feature type="signal peptide" evidence="2">
    <location>
        <begin position="1"/>
        <end position="19"/>
    </location>
</feature>
<dbReference type="EMBL" id="JAAGXA010000021">
    <property type="protein sequence ID" value="NEN80487.1"/>
    <property type="molecule type" value="Genomic_DNA"/>
</dbReference>
<gene>
    <name evidence="3" type="ORF">G3T38_19740</name>
</gene>
<evidence type="ECO:0008006" key="5">
    <source>
        <dbReference type="Google" id="ProtNLM"/>
    </source>
</evidence>